<dbReference type="AlphaFoldDB" id="A0A0F8ZQW8"/>
<name>A0A0F8ZQW8_9ZZZZ</name>
<comment type="caution">
    <text evidence="1">The sequence shown here is derived from an EMBL/GenBank/DDBJ whole genome shotgun (WGS) entry which is preliminary data.</text>
</comment>
<reference evidence="1" key="1">
    <citation type="journal article" date="2015" name="Nature">
        <title>Complex archaea that bridge the gap between prokaryotes and eukaryotes.</title>
        <authorList>
            <person name="Spang A."/>
            <person name="Saw J.H."/>
            <person name="Jorgensen S.L."/>
            <person name="Zaremba-Niedzwiedzka K."/>
            <person name="Martijn J."/>
            <person name="Lind A.E."/>
            <person name="van Eijk R."/>
            <person name="Schleper C."/>
            <person name="Guy L."/>
            <person name="Ettema T.J."/>
        </authorList>
    </citation>
    <scope>NUCLEOTIDE SEQUENCE</scope>
</reference>
<organism evidence="1">
    <name type="scientific">marine sediment metagenome</name>
    <dbReference type="NCBI Taxonomy" id="412755"/>
    <lineage>
        <taxon>unclassified sequences</taxon>
        <taxon>metagenomes</taxon>
        <taxon>ecological metagenomes</taxon>
    </lineage>
</organism>
<proteinExistence type="predicted"/>
<sequence>MSIEKAAKTLQNKMIESINQITYAVLTRKTPVSPLTPKDIKTKFPNQQTPPLPDGIVIWQKNDGKWWWRFELPSGAVKDQSKYGYDTYNGAVSGQYGLHAKLTRKEFEELDTHWRKAK</sequence>
<dbReference type="EMBL" id="LAZR01046563">
    <property type="protein sequence ID" value="KKK96248.1"/>
    <property type="molecule type" value="Genomic_DNA"/>
</dbReference>
<gene>
    <name evidence="1" type="ORF">LCGC14_2664660</name>
</gene>
<accession>A0A0F8ZQW8</accession>
<evidence type="ECO:0000313" key="1">
    <source>
        <dbReference type="EMBL" id="KKK96248.1"/>
    </source>
</evidence>
<protein>
    <submittedName>
        <fullName evidence="1">Uncharacterized protein</fullName>
    </submittedName>
</protein>